<dbReference type="InParanoid" id="L8FPX3"/>
<protein>
    <submittedName>
        <fullName evidence="1">Uncharacterized protein</fullName>
    </submittedName>
</protein>
<reference evidence="2" key="1">
    <citation type="submission" date="2010-09" db="EMBL/GenBank/DDBJ databases">
        <title>The genome sequence of Geomyces destructans 20631-21.</title>
        <authorList>
            <consortium name="The Broad Institute Genome Sequencing Platform"/>
            <person name="Cuomo C.A."/>
            <person name="Blehert D.S."/>
            <person name="Lorch J.M."/>
            <person name="Young S.K."/>
            <person name="Zeng Q."/>
            <person name="Gargeya S."/>
            <person name="Fitzgerald M."/>
            <person name="Haas B."/>
            <person name="Abouelleil A."/>
            <person name="Alvarado L."/>
            <person name="Arachchi H.M."/>
            <person name="Berlin A."/>
            <person name="Brown A."/>
            <person name="Chapman S.B."/>
            <person name="Chen Z."/>
            <person name="Dunbar C."/>
            <person name="Freedman E."/>
            <person name="Gearin G."/>
            <person name="Gellesch M."/>
            <person name="Goldberg J."/>
            <person name="Griggs A."/>
            <person name="Gujja S."/>
            <person name="Heiman D."/>
            <person name="Howarth C."/>
            <person name="Larson L."/>
            <person name="Lui A."/>
            <person name="MacDonald P.J.P."/>
            <person name="Montmayeur A."/>
            <person name="Murphy C."/>
            <person name="Neiman D."/>
            <person name="Pearson M."/>
            <person name="Priest M."/>
            <person name="Roberts A."/>
            <person name="Saif S."/>
            <person name="Shea T."/>
            <person name="Shenoy N."/>
            <person name="Sisk P."/>
            <person name="Stolte C."/>
            <person name="Sykes S."/>
            <person name="Wortman J."/>
            <person name="Nusbaum C."/>
            <person name="Birren B."/>
        </authorList>
    </citation>
    <scope>NUCLEOTIDE SEQUENCE [LARGE SCALE GENOMIC DNA]</scope>
    <source>
        <strain evidence="2">ATCC MYA-4855 / 20631-21</strain>
    </source>
</reference>
<dbReference type="Proteomes" id="UP000011064">
    <property type="component" value="Unassembled WGS sequence"/>
</dbReference>
<gene>
    <name evidence="1" type="ORF">GMDG_05866</name>
</gene>
<organism evidence="1 2">
    <name type="scientific">Pseudogymnoascus destructans (strain ATCC MYA-4855 / 20631-21)</name>
    <name type="common">Bat white-nose syndrome fungus</name>
    <name type="synonym">Geomyces destructans</name>
    <dbReference type="NCBI Taxonomy" id="658429"/>
    <lineage>
        <taxon>Eukaryota</taxon>
        <taxon>Fungi</taxon>
        <taxon>Dikarya</taxon>
        <taxon>Ascomycota</taxon>
        <taxon>Pezizomycotina</taxon>
        <taxon>Leotiomycetes</taxon>
        <taxon>Thelebolales</taxon>
        <taxon>Thelebolaceae</taxon>
        <taxon>Pseudogymnoascus</taxon>
    </lineage>
</organism>
<dbReference type="AlphaFoldDB" id="L8FPX3"/>
<keyword evidence="2" id="KW-1185">Reference proteome</keyword>
<dbReference type="HOGENOM" id="CLU_1428538_0_0_1"/>
<evidence type="ECO:0000313" key="2">
    <source>
        <dbReference type="Proteomes" id="UP000011064"/>
    </source>
</evidence>
<evidence type="ECO:0000313" key="1">
    <source>
        <dbReference type="EMBL" id="ELR03015.1"/>
    </source>
</evidence>
<sequence length="190" mass="21418">MSNSAQLASLQCIPYRASKRIYSENSRDDGHINEIRHQEGCCPSRTQLRQRRAHAYLGHCSNSFQPNHNTHVVHYPSALRYTYGLVLVHRYLSPNTCFCCVGTYRFFMPSPQIAFARPHCICTTFTMKLLKPTLRRPPLGLPCSALPNIDAISGRAILTFRSYDRNLFCGMHGAESWLGCISACTFALAS</sequence>
<dbReference type="VEuPathDB" id="FungiDB:GMDG_05866"/>
<name>L8FPX3_PSED2</name>
<accession>L8FPX3</accession>
<proteinExistence type="predicted"/>
<dbReference type="EMBL" id="GL573301">
    <property type="protein sequence ID" value="ELR03015.1"/>
    <property type="molecule type" value="Genomic_DNA"/>
</dbReference>